<sequence length="130" mass="13956">MAAVCLVEPADGKASSLRSDSRITFSSRSGVFSLSTRFSMSSRGGVIDFLRRTSSPLLELGELNISRRLFIESLFGEQGTDESGEAESDAASSSICDSYMHIESASINLSSRFLSSMASSIILVAINSWL</sequence>
<dbReference type="AlphaFoldDB" id="A0A3M7SUR9"/>
<dbReference type="EMBL" id="REGN01000749">
    <property type="protein sequence ID" value="RNA39449.1"/>
    <property type="molecule type" value="Genomic_DNA"/>
</dbReference>
<organism evidence="1 2">
    <name type="scientific">Brachionus plicatilis</name>
    <name type="common">Marine rotifer</name>
    <name type="synonym">Brachionus muelleri</name>
    <dbReference type="NCBI Taxonomy" id="10195"/>
    <lineage>
        <taxon>Eukaryota</taxon>
        <taxon>Metazoa</taxon>
        <taxon>Spiralia</taxon>
        <taxon>Gnathifera</taxon>
        <taxon>Rotifera</taxon>
        <taxon>Eurotatoria</taxon>
        <taxon>Monogononta</taxon>
        <taxon>Pseudotrocha</taxon>
        <taxon>Ploima</taxon>
        <taxon>Brachionidae</taxon>
        <taxon>Brachionus</taxon>
    </lineage>
</organism>
<keyword evidence="2" id="KW-1185">Reference proteome</keyword>
<evidence type="ECO:0000313" key="2">
    <source>
        <dbReference type="Proteomes" id="UP000276133"/>
    </source>
</evidence>
<dbReference type="Proteomes" id="UP000276133">
    <property type="component" value="Unassembled WGS sequence"/>
</dbReference>
<reference evidence="1 2" key="1">
    <citation type="journal article" date="2018" name="Sci. Rep.">
        <title>Genomic signatures of local adaptation to the degree of environmental predictability in rotifers.</title>
        <authorList>
            <person name="Franch-Gras L."/>
            <person name="Hahn C."/>
            <person name="Garcia-Roger E.M."/>
            <person name="Carmona M.J."/>
            <person name="Serra M."/>
            <person name="Gomez A."/>
        </authorList>
    </citation>
    <scope>NUCLEOTIDE SEQUENCE [LARGE SCALE GENOMIC DNA]</scope>
    <source>
        <strain evidence="1">HYR1</strain>
    </source>
</reference>
<comment type="caution">
    <text evidence="1">The sequence shown here is derived from an EMBL/GenBank/DDBJ whole genome shotgun (WGS) entry which is preliminary data.</text>
</comment>
<name>A0A3M7SUR9_BRAPC</name>
<proteinExistence type="predicted"/>
<evidence type="ECO:0000313" key="1">
    <source>
        <dbReference type="EMBL" id="RNA39449.1"/>
    </source>
</evidence>
<protein>
    <submittedName>
        <fullName evidence="1">Uncharacterized protein</fullName>
    </submittedName>
</protein>
<gene>
    <name evidence="1" type="ORF">BpHYR1_039341</name>
</gene>
<accession>A0A3M7SUR9</accession>